<evidence type="ECO:0000313" key="2">
    <source>
        <dbReference type="Proteomes" id="UP000734854"/>
    </source>
</evidence>
<reference evidence="1 2" key="1">
    <citation type="submission" date="2020-08" db="EMBL/GenBank/DDBJ databases">
        <title>Plant Genome Project.</title>
        <authorList>
            <person name="Zhang R.-G."/>
        </authorList>
    </citation>
    <scope>NUCLEOTIDE SEQUENCE [LARGE SCALE GENOMIC DNA]</scope>
    <source>
        <tissue evidence="1">Rhizome</tissue>
    </source>
</reference>
<dbReference type="Proteomes" id="UP000734854">
    <property type="component" value="Unassembled WGS sequence"/>
</dbReference>
<keyword evidence="2" id="KW-1185">Reference proteome</keyword>
<dbReference type="AlphaFoldDB" id="A0A8J5M9K1"/>
<proteinExistence type="predicted"/>
<dbReference type="EMBL" id="JACMSC010000001">
    <property type="protein sequence ID" value="KAG6537630.1"/>
    <property type="molecule type" value="Genomic_DNA"/>
</dbReference>
<accession>A0A8J5M9K1</accession>
<evidence type="ECO:0000313" key="1">
    <source>
        <dbReference type="EMBL" id="KAG6537630.1"/>
    </source>
</evidence>
<protein>
    <submittedName>
        <fullName evidence="1">Uncharacterized protein</fullName>
    </submittedName>
</protein>
<comment type="caution">
    <text evidence="1">The sequence shown here is derived from an EMBL/GenBank/DDBJ whole genome shotgun (WGS) entry which is preliminary data.</text>
</comment>
<sequence>MPTSLILFLYSIGRGQAPSSASISSTADANAHNRSFIPESAGHLISSTIFLAVDGLFCLGATYRSSTIIPRGATTTYYVALHPNLMGVTGKYFDEELSRRLWDLSENMVKVNK</sequence>
<gene>
    <name evidence="1" type="ORF">ZIOFF_002725</name>
</gene>
<organism evidence="1 2">
    <name type="scientific">Zingiber officinale</name>
    <name type="common">Ginger</name>
    <name type="synonym">Amomum zingiber</name>
    <dbReference type="NCBI Taxonomy" id="94328"/>
    <lineage>
        <taxon>Eukaryota</taxon>
        <taxon>Viridiplantae</taxon>
        <taxon>Streptophyta</taxon>
        <taxon>Embryophyta</taxon>
        <taxon>Tracheophyta</taxon>
        <taxon>Spermatophyta</taxon>
        <taxon>Magnoliopsida</taxon>
        <taxon>Liliopsida</taxon>
        <taxon>Zingiberales</taxon>
        <taxon>Zingiberaceae</taxon>
        <taxon>Zingiber</taxon>
    </lineage>
</organism>
<name>A0A8J5M9K1_ZINOF</name>